<comment type="subcellular location">
    <subcellularLocation>
        <location evidence="1">Secreted</location>
    </subcellularLocation>
</comment>
<sequence length="292" mass="34166">MALSLHRQRGKIKNINLMCKEMNFQKMKKIYYCFPGGRFKALTMSYDDGKKQDIKLVEILNKYRIKGTFNLNAGLLGQSDRISKEDVKKLYEGHEIASHTYNHPTIARCPHDQVVQQIIEDRKILEDIVGYPVRGLAYPNGSYTPEIKKLLPYCGIDYARIVGDSFDFSLPFDFYEWKATCHHNHNLLKLAEQFLSFYKRQYLYLFYVWGHSYEFDNDNNWDLIEEFCKMVGDQPDIWYATNIEIVDYIKALQNLKFSANGDFVYNPSSIDVWISVDDKIVKVEGGKITKLL</sequence>
<dbReference type="EMBL" id="AP024480">
    <property type="protein sequence ID" value="BCS82303.1"/>
    <property type="molecule type" value="Genomic_DNA"/>
</dbReference>
<dbReference type="PANTHER" id="PTHR34216:SF3">
    <property type="entry name" value="POLY-BETA-1,6-N-ACETYL-D-GLUCOSAMINE N-DEACETYLASE"/>
    <property type="match status" value="1"/>
</dbReference>
<dbReference type="InterPro" id="IPR011330">
    <property type="entry name" value="Glyco_hydro/deAcase_b/a-brl"/>
</dbReference>
<organism evidence="4 5">
    <name type="scientific">Caldicellulosiruptor diazotrophicus</name>
    <dbReference type="NCBI Taxonomy" id="2806205"/>
    <lineage>
        <taxon>Bacteria</taxon>
        <taxon>Bacillati</taxon>
        <taxon>Bacillota</taxon>
        <taxon>Bacillota incertae sedis</taxon>
        <taxon>Caldicellulosiruptorales</taxon>
        <taxon>Caldicellulosiruptoraceae</taxon>
        <taxon>Caldicellulosiruptor</taxon>
    </lineage>
</organism>
<protein>
    <submittedName>
        <fullName evidence="4">Polysaccharide deacetylase</fullName>
    </submittedName>
</protein>
<dbReference type="CDD" id="cd10967">
    <property type="entry name" value="CE4_GLA_like_6s"/>
    <property type="match status" value="1"/>
</dbReference>
<accession>A0ABM7NQ67</accession>
<dbReference type="Pfam" id="PF01522">
    <property type="entry name" value="Polysacc_deac_1"/>
    <property type="match status" value="1"/>
</dbReference>
<proteinExistence type="predicted"/>
<evidence type="ECO:0000313" key="4">
    <source>
        <dbReference type="EMBL" id="BCS82303.1"/>
    </source>
</evidence>
<feature type="domain" description="NodB homology" evidence="3">
    <location>
        <begin position="40"/>
        <end position="292"/>
    </location>
</feature>
<keyword evidence="2" id="KW-0732">Signal</keyword>
<dbReference type="Gene3D" id="3.20.20.370">
    <property type="entry name" value="Glycoside hydrolase/deacetylase"/>
    <property type="match status" value="1"/>
</dbReference>
<dbReference type="InterPro" id="IPR051398">
    <property type="entry name" value="Polysacch_Deacetylase"/>
</dbReference>
<dbReference type="InterPro" id="IPR002509">
    <property type="entry name" value="NODB_dom"/>
</dbReference>
<dbReference type="PANTHER" id="PTHR34216">
    <property type="match status" value="1"/>
</dbReference>
<name>A0ABM7NQ67_9FIRM</name>
<dbReference type="Proteomes" id="UP000663623">
    <property type="component" value="Chromosome"/>
</dbReference>
<gene>
    <name evidence="4" type="ORF">CaldiYA01_22630</name>
</gene>
<evidence type="ECO:0000256" key="2">
    <source>
        <dbReference type="ARBA" id="ARBA00022729"/>
    </source>
</evidence>
<evidence type="ECO:0000256" key="1">
    <source>
        <dbReference type="ARBA" id="ARBA00004613"/>
    </source>
</evidence>
<evidence type="ECO:0000313" key="5">
    <source>
        <dbReference type="Proteomes" id="UP000663623"/>
    </source>
</evidence>
<evidence type="ECO:0000259" key="3">
    <source>
        <dbReference type="PROSITE" id="PS51677"/>
    </source>
</evidence>
<dbReference type="SUPFAM" id="SSF88713">
    <property type="entry name" value="Glycoside hydrolase/deacetylase"/>
    <property type="match status" value="1"/>
</dbReference>
<dbReference type="PROSITE" id="PS51677">
    <property type="entry name" value="NODB"/>
    <property type="match status" value="1"/>
</dbReference>
<reference evidence="4 5" key="1">
    <citation type="submission" date="2021-02" db="EMBL/GenBank/DDBJ databases">
        <title>Nitrogen-fixing ability and nitrogen fixation related genes of thermophilic fermentative bacteria in the genus Caldicellulosiruptor.</title>
        <authorList>
            <person name="Chen Y."/>
            <person name="Nishihara A."/>
            <person name="Haruta S."/>
        </authorList>
    </citation>
    <scope>NUCLEOTIDE SEQUENCE [LARGE SCALE GENOMIC DNA]</scope>
    <source>
        <strain evidence="4 5">YA01</strain>
    </source>
</reference>
<keyword evidence="5" id="KW-1185">Reference proteome</keyword>